<dbReference type="GO" id="GO:0016192">
    <property type="term" value="P:vesicle-mediated transport"/>
    <property type="evidence" value="ECO:0000318"/>
    <property type="project" value="GO_Central"/>
</dbReference>
<dbReference type="Proteomes" id="UP000001542">
    <property type="component" value="Unassembled WGS sequence"/>
</dbReference>
<dbReference type="Pfam" id="PF01217">
    <property type="entry name" value="Clat_adaptor_s"/>
    <property type="match status" value="1"/>
</dbReference>
<name>A2DDT6_TRIV3</name>
<keyword evidence="3 6" id="KW-0813">Transport</keyword>
<comment type="similarity">
    <text evidence="2 6">Belongs to the adaptor complexes small subunit family.</text>
</comment>
<dbReference type="EMBL" id="DS113190">
    <property type="protein sequence ID" value="EAY21462.1"/>
    <property type="molecule type" value="Genomic_DNA"/>
</dbReference>
<reference evidence="8" key="2">
    <citation type="journal article" date="2007" name="Science">
        <title>Draft genome sequence of the sexually transmitted pathogen Trichomonas vaginalis.</title>
        <authorList>
            <person name="Carlton J.M."/>
            <person name="Hirt R.P."/>
            <person name="Silva J.C."/>
            <person name="Delcher A.L."/>
            <person name="Schatz M."/>
            <person name="Zhao Q."/>
            <person name="Wortman J.R."/>
            <person name="Bidwell S.L."/>
            <person name="Alsmark U.C.M."/>
            <person name="Besteiro S."/>
            <person name="Sicheritz-Ponten T."/>
            <person name="Noel C.J."/>
            <person name="Dacks J.B."/>
            <person name="Foster P.G."/>
            <person name="Simillion C."/>
            <person name="Van de Peer Y."/>
            <person name="Miranda-Saavedra D."/>
            <person name="Barton G.J."/>
            <person name="Westrop G.D."/>
            <person name="Mueller S."/>
            <person name="Dessi D."/>
            <person name="Fiori P.L."/>
            <person name="Ren Q."/>
            <person name="Paulsen I."/>
            <person name="Zhang H."/>
            <person name="Bastida-Corcuera F.D."/>
            <person name="Simoes-Barbosa A."/>
            <person name="Brown M.T."/>
            <person name="Hayes R.D."/>
            <person name="Mukherjee M."/>
            <person name="Okumura C.Y."/>
            <person name="Schneider R."/>
            <person name="Smith A.J."/>
            <person name="Vanacova S."/>
            <person name="Villalvazo M."/>
            <person name="Haas B.J."/>
            <person name="Pertea M."/>
            <person name="Feldblyum T.V."/>
            <person name="Utterback T.R."/>
            <person name="Shu C.L."/>
            <person name="Osoegawa K."/>
            <person name="de Jong P.J."/>
            <person name="Hrdy I."/>
            <person name="Horvathova L."/>
            <person name="Zubacova Z."/>
            <person name="Dolezal P."/>
            <person name="Malik S.B."/>
            <person name="Logsdon J.M. Jr."/>
            <person name="Henze K."/>
            <person name="Gupta A."/>
            <person name="Wang C.C."/>
            <person name="Dunne R.L."/>
            <person name="Upcroft J.A."/>
            <person name="Upcroft P."/>
            <person name="White O."/>
            <person name="Salzberg S.L."/>
            <person name="Tang P."/>
            <person name="Chiu C.-H."/>
            <person name="Lee Y.-S."/>
            <person name="Embley T.M."/>
            <person name="Coombs G.H."/>
            <person name="Mottram J.C."/>
            <person name="Tachezy J."/>
            <person name="Fraser-Liggett C.M."/>
            <person name="Johnson P.J."/>
        </authorList>
    </citation>
    <scope>NUCLEOTIDE SEQUENCE [LARGE SCALE GENOMIC DNA]</scope>
    <source>
        <strain evidence="8">G3</strain>
    </source>
</reference>
<dbReference type="OrthoDB" id="10261046at2759"/>
<evidence type="ECO:0000313" key="9">
    <source>
        <dbReference type="Proteomes" id="UP000001542"/>
    </source>
</evidence>
<organism evidence="8 9">
    <name type="scientific">Trichomonas vaginalis (strain ATCC PRA-98 / G3)</name>
    <dbReference type="NCBI Taxonomy" id="412133"/>
    <lineage>
        <taxon>Eukaryota</taxon>
        <taxon>Metamonada</taxon>
        <taxon>Parabasalia</taxon>
        <taxon>Trichomonadida</taxon>
        <taxon>Trichomonadidae</taxon>
        <taxon>Trichomonas</taxon>
    </lineage>
</organism>
<evidence type="ECO:0000256" key="3">
    <source>
        <dbReference type="ARBA" id="ARBA00022448"/>
    </source>
</evidence>
<dbReference type="Gene3D" id="3.30.450.60">
    <property type="match status" value="1"/>
</dbReference>
<dbReference type="RefSeq" id="XP_001582448.1">
    <property type="nucleotide sequence ID" value="XM_001582398.1"/>
</dbReference>
<evidence type="ECO:0000256" key="4">
    <source>
        <dbReference type="ARBA" id="ARBA00022927"/>
    </source>
</evidence>
<dbReference type="FunFam" id="3.30.450.60:FF:000043">
    <property type="entry name" value="AP complex subunit sigma"/>
    <property type="match status" value="1"/>
</dbReference>
<reference evidence="8" key="1">
    <citation type="submission" date="2006-10" db="EMBL/GenBank/DDBJ databases">
        <authorList>
            <person name="Amadeo P."/>
            <person name="Zhao Q."/>
            <person name="Wortman J."/>
            <person name="Fraser-Liggett C."/>
            <person name="Carlton J."/>
        </authorList>
    </citation>
    <scope>NUCLEOTIDE SEQUENCE</scope>
    <source>
        <strain evidence="8">G3</strain>
    </source>
</reference>
<dbReference type="PIRSF" id="PIRSF015588">
    <property type="entry name" value="AP_complex_sigma"/>
    <property type="match status" value="1"/>
</dbReference>
<keyword evidence="4 6" id="KW-0653">Protein transport</keyword>
<dbReference type="InterPro" id="IPR011012">
    <property type="entry name" value="Longin-like_dom_sf"/>
</dbReference>
<dbReference type="GO" id="GO:0006886">
    <property type="term" value="P:intracellular protein transport"/>
    <property type="evidence" value="ECO:0007669"/>
    <property type="project" value="UniProtKB-UniRule"/>
</dbReference>
<dbReference type="AlphaFoldDB" id="A2DDT6"/>
<comment type="subcellular location">
    <subcellularLocation>
        <location evidence="1">Endomembrane system</location>
    </subcellularLocation>
</comment>
<dbReference type="InterPro" id="IPR022775">
    <property type="entry name" value="AP_mu_sigma_su"/>
</dbReference>
<protein>
    <recommendedName>
        <fullName evidence="6">AP complex subunit sigma</fullName>
    </recommendedName>
</protein>
<dbReference type="InParanoid" id="A2DDT6"/>
<evidence type="ECO:0000259" key="7">
    <source>
        <dbReference type="Pfam" id="PF01217"/>
    </source>
</evidence>
<evidence type="ECO:0000256" key="6">
    <source>
        <dbReference type="PIRNR" id="PIRNR015588"/>
    </source>
</evidence>
<dbReference type="GO" id="GO:0012505">
    <property type="term" value="C:endomembrane system"/>
    <property type="evidence" value="ECO:0007669"/>
    <property type="project" value="UniProtKB-SubCell"/>
</dbReference>
<dbReference type="KEGG" id="tva:5467010"/>
<sequence>MIYGFFVINENGDIRLARAYVEMSQETRNRLAHEVFRMVSTRASNLCNILPGDGITSYEFQRKVSIVYRAYASLFVITVVDECENPLAMLDIIHTFVEVLNGCFKDVSEVQLAFNPDKALQVLDSLINGGLIFETQTDVALSRLAEENAQDKRFGIKMNIPAK</sequence>
<dbReference type="STRING" id="5722.A2DDT6"/>
<evidence type="ECO:0000256" key="1">
    <source>
        <dbReference type="ARBA" id="ARBA00004308"/>
    </source>
</evidence>
<dbReference type="SUPFAM" id="SSF64356">
    <property type="entry name" value="SNARE-like"/>
    <property type="match status" value="1"/>
</dbReference>
<dbReference type="VEuPathDB" id="TrichDB:TVAG_199010"/>
<gene>
    <name evidence="8" type="ORF">TVAG_199010</name>
</gene>
<evidence type="ECO:0000256" key="5">
    <source>
        <dbReference type="ARBA" id="ARBA00023136"/>
    </source>
</evidence>
<dbReference type="SMR" id="A2DDT6"/>
<accession>A2DDT6</accession>
<keyword evidence="9" id="KW-1185">Reference proteome</keyword>
<evidence type="ECO:0000256" key="2">
    <source>
        <dbReference type="ARBA" id="ARBA00006972"/>
    </source>
</evidence>
<dbReference type="eggNOG" id="KOG0936">
    <property type="taxonomic scope" value="Eukaryota"/>
</dbReference>
<dbReference type="InterPro" id="IPR016635">
    <property type="entry name" value="AP_complex_ssu"/>
</dbReference>
<dbReference type="PANTHER" id="PTHR11753">
    <property type="entry name" value="ADAPTOR COMPLEXES SMALL SUBUNIT FAMILY"/>
    <property type="match status" value="1"/>
</dbReference>
<proteinExistence type="inferred from homology"/>
<feature type="domain" description="AP complex mu/sigma subunit" evidence="7">
    <location>
        <begin position="1"/>
        <end position="148"/>
    </location>
</feature>
<keyword evidence="5 6" id="KW-0472">Membrane</keyword>
<evidence type="ECO:0000313" key="8">
    <source>
        <dbReference type="EMBL" id="EAY21462.1"/>
    </source>
</evidence>
<dbReference type="VEuPathDB" id="TrichDB:TVAGG3_0999510"/>